<dbReference type="InterPro" id="IPR013154">
    <property type="entry name" value="ADH-like_N"/>
</dbReference>
<dbReference type="PANTHER" id="PTHR45033:SF3">
    <property type="entry name" value="DEHYDROGENASE, PUTATIVE (AFU_ORTHOLOGUE AFUA_2G13270)-RELATED"/>
    <property type="match status" value="1"/>
</dbReference>
<dbReference type="PANTHER" id="PTHR45033">
    <property type="match status" value="1"/>
</dbReference>
<name>A0AA39CFK4_9EURO</name>
<dbReference type="SUPFAM" id="SSF51735">
    <property type="entry name" value="NAD(P)-binding Rossmann-fold domains"/>
    <property type="match status" value="1"/>
</dbReference>
<dbReference type="InterPro" id="IPR013149">
    <property type="entry name" value="ADH-like_C"/>
</dbReference>
<evidence type="ECO:0000313" key="3">
    <source>
        <dbReference type="Proteomes" id="UP001172673"/>
    </source>
</evidence>
<dbReference type="Gene3D" id="3.40.50.720">
    <property type="entry name" value="NAD(P)-binding Rossmann-like Domain"/>
    <property type="match status" value="1"/>
</dbReference>
<evidence type="ECO:0000259" key="1">
    <source>
        <dbReference type="SMART" id="SM00829"/>
    </source>
</evidence>
<protein>
    <recommendedName>
        <fullName evidence="1">Enoyl reductase (ER) domain-containing protein</fullName>
    </recommendedName>
</protein>
<dbReference type="InterPro" id="IPR011032">
    <property type="entry name" value="GroES-like_sf"/>
</dbReference>
<dbReference type="EMBL" id="JAPDRK010000014">
    <property type="protein sequence ID" value="KAJ9606444.1"/>
    <property type="molecule type" value="Genomic_DNA"/>
</dbReference>
<comment type="caution">
    <text evidence="2">The sequence shown here is derived from an EMBL/GenBank/DDBJ whole genome shotgun (WGS) entry which is preliminary data.</text>
</comment>
<feature type="domain" description="Enoyl reductase (ER)" evidence="1">
    <location>
        <begin position="146"/>
        <end position="456"/>
    </location>
</feature>
<dbReference type="GO" id="GO:0016491">
    <property type="term" value="F:oxidoreductase activity"/>
    <property type="evidence" value="ECO:0007669"/>
    <property type="project" value="InterPro"/>
</dbReference>
<accession>A0AA39CFK4</accession>
<proteinExistence type="predicted"/>
<organism evidence="2 3">
    <name type="scientific">Cladophialophora chaetospira</name>
    <dbReference type="NCBI Taxonomy" id="386627"/>
    <lineage>
        <taxon>Eukaryota</taxon>
        <taxon>Fungi</taxon>
        <taxon>Dikarya</taxon>
        <taxon>Ascomycota</taxon>
        <taxon>Pezizomycotina</taxon>
        <taxon>Eurotiomycetes</taxon>
        <taxon>Chaetothyriomycetidae</taxon>
        <taxon>Chaetothyriales</taxon>
        <taxon>Herpotrichiellaceae</taxon>
        <taxon>Cladophialophora</taxon>
    </lineage>
</organism>
<dbReference type="Proteomes" id="UP001172673">
    <property type="component" value="Unassembled WGS sequence"/>
</dbReference>
<dbReference type="SMART" id="SM00829">
    <property type="entry name" value="PKS_ER"/>
    <property type="match status" value="1"/>
</dbReference>
<dbReference type="Gene3D" id="3.10.450.50">
    <property type="match status" value="1"/>
</dbReference>
<gene>
    <name evidence="2" type="ORF">H2200_009405</name>
</gene>
<dbReference type="Gene3D" id="3.90.180.10">
    <property type="entry name" value="Medium-chain alcohol dehydrogenases, catalytic domain"/>
    <property type="match status" value="1"/>
</dbReference>
<dbReference type="Pfam" id="PF00107">
    <property type="entry name" value="ADH_zinc_N"/>
    <property type="match status" value="1"/>
</dbReference>
<evidence type="ECO:0000313" key="2">
    <source>
        <dbReference type="EMBL" id="KAJ9606444.1"/>
    </source>
</evidence>
<dbReference type="Pfam" id="PF08240">
    <property type="entry name" value="ADH_N"/>
    <property type="match status" value="1"/>
</dbReference>
<dbReference type="InterPro" id="IPR020843">
    <property type="entry name" value="ER"/>
</dbReference>
<dbReference type="InterPro" id="IPR036291">
    <property type="entry name" value="NAD(P)-bd_dom_sf"/>
</dbReference>
<dbReference type="InterPro" id="IPR052711">
    <property type="entry name" value="Zinc_ADH-like"/>
</dbReference>
<dbReference type="AlphaFoldDB" id="A0AA39CFK4"/>
<dbReference type="SUPFAM" id="SSF50129">
    <property type="entry name" value="GroES-like"/>
    <property type="match status" value="1"/>
</dbReference>
<reference evidence="2" key="1">
    <citation type="submission" date="2022-10" db="EMBL/GenBank/DDBJ databases">
        <title>Culturing micro-colonial fungi from biological soil crusts in the Mojave desert and describing Neophaeococcomyces mojavensis, and introducing the new genera and species Taxawa tesnikishii.</title>
        <authorList>
            <person name="Kurbessoian T."/>
            <person name="Stajich J.E."/>
        </authorList>
    </citation>
    <scope>NUCLEOTIDE SEQUENCE</scope>
    <source>
        <strain evidence="2">TK_41</strain>
    </source>
</reference>
<sequence>MSRHTSRIAKHHKIDANHAPVNRFLEGVNTADLQLMLDAFASDAEVVDDGKSFSGGAIRALCEHGIIGHQGRVKVLHQEAQDDGRSYTHIIMEGDFGKEFGIHKPFDLFLIARVENDKMWHLDMGDVDPKKATMRAVYASVGNPNDPLSSIRISRRNFPVLKEGHVRVKMQAVSLNFHDIFTLRGIGMHEIRFPMILGNEGAGVLEDGTEVAIYPNLSTDADFKGDETVDPHRHVFGELVQGNLAEYAVIPKRNAVPRPKGLDAKSASVLGIAWLTAYRMMFTRAQLRAAQTVLVQGSSGGVTTALIQLGSAAGYRVWTTGRTEAKRNLAISLGAERTFEPLAELPHVVDAVFDTSGAATISHSLTSVKPGGTVVSCGIHSDGGSTDVSINLMHLFANQITLTGVYTGTRDEFIDLLSFVAAKGIKPYIGKVLPLERTVEGLKDIWEGTTNGKIVITI</sequence>
<keyword evidence="3" id="KW-1185">Reference proteome</keyword>